<dbReference type="SMART" id="SM00382">
    <property type="entry name" value="AAA"/>
    <property type="match status" value="1"/>
</dbReference>
<dbReference type="RefSeq" id="WP_061428793.1">
    <property type="nucleotide sequence ID" value="NZ_CP010994.1"/>
</dbReference>
<feature type="binding site" evidence="9">
    <location>
        <begin position="257"/>
        <end position="260"/>
    </location>
    <ligand>
        <name>GTP</name>
        <dbReference type="ChEBI" id="CHEBI:37565"/>
    </ligand>
</feature>
<dbReference type="GO" id="GO:0005737">
    <property type="term" value="C:cytoplasm"/>
    <property type="evidence" value="ECO:0007669"/>
    <property type="project" value="UniProtKB-SubCell"/>
</dbReference>
<sequence>MFGKLFDKLKTGLTKTRDNLTDKINEALNLAVTIDDDMYEELEEALIMSDIGMDTTVEIIDRLKAKIRKEKINDVEMVKPALKEVIAEMMLEGDSEEEEDDKEKKVMLIIGVNGVGKTTSIGKIAARNKNNGKKVLLAAADTFRAAAIDQLDIWSQRANVDIVKHQEGSDPAAVVFDAVQAAKARDVDLLICDTSGRLHNKKNLMDELAKINRIIDRELGDRKKETLLVLDGTTGQNAVIQAKQFMEACPIDGIILTKLDGTAKGGVVISIKNTLNIPVKYIGVGEGVEDLQKFNAKEFAEALL</sequence>
<dbReference type="OrthoDB" id="9804720at2"/>
<dbReference type="SUPFAM" id="SSF52540">
    <property type="entry name" value="P-loop containing nucleoside triphosphate hydrolases"/>
    <property type="match status" value="1"/>
</dbReference>
<keyword evidence="11" id="KW-0132">Cell division</keyword>
<dbReference type="PANTHER" id="PTHR43134">
    <property type="entry name" value="SIGNAL RECOGNITION PARTICLE RECEPTOR SUBUNIT ALPHA"/>
    <property type="match status" value="1"/>
</dbReference>
<reference evidence="11 12" key="1">
    <citation type="journal article" date="2016" name="PLoS ONE">
        <title>Plasmid Characterization and Chromosome Analysis of Two netF+ Clostridium perfringens Isolates Associated with Foal and Canine Necrotizing Enteritis.</title>
        <authorList>
            <person name="Mehdizadeh Gohari I."/>
            <person name="Kropinski A.M."/>
            <person name="Weese S.J."/>
            <person name="Parreira V.R."/>
            <person name="Whitehead A.E."/>
            <person name="Boerlin P."/>
            <person name="Prescott J.F."/>
        </authorList>
    </citation>
    <scope>NUCLEOTIDE SEQUENCE [LARGE SCALE GENOMIC DNA]</scope>
    <source>
        <strain evidence="11 12">JP838</strain>
    </source>
</reference>
<dbReference type="PATRIC" id="fig|1502.177.peg.2217"/>
<dbReference type="NCBIfam" id="TIGR00064">
    <property type="entry name" value="ftsY"/>
    <property type="match status" value="1"/>
</dbReference>
<dbReference type="HAMAP" id="MF_00920">
    <property type="entry name" value="FtsY"/>
    <property type="match status" value="1"/>
</dbReference>
<evidence type="ECO:0000256" key="2">
    <source>
        <dbReference type="ARBA" id="ARBA00022490"/>
    </source>
</evidence>
<keyword evidence="7 9" id="KW-0675">Receptor</keyword>
<dbReference type="SUPFAM" id="SSF47364">
    <property type="entry name" value="Domain of the SRP/SRP receptor G-proteins"/>
    <property type="match status" value="1"/>
</dbReference>
<comment type="subunit">
    <text evidence="9">Part of the signal recognition particle protein translocation system, which is composed of SRP and FtsY.</text>
</comment>
<gene>
    <name evidence="9" type="primary">ftsY</name>
    <name evidence="11" type="ORF">JFP838_10805</name>
</gene>
<feature type="binding site" evidence="9">
    <location>
        <begin position="193"/>
        <end position="197"/>
    </location>
    <ligand>
        <name>GTP</name>
        <dbReference type="ChEBI" id="CHEBI:37565"/>
    </ligand>
</feature>
<keyword evidence="3 9" id="KW-0547">Nucleotide-binding</keyword>
<dbReference type="GO" id="GO:0005525">
    <property type="term" value="F:GTP binding"/>
    <property type="evidence" value="ECO:0007669"/>
    <property type="project" value="UniProtKB-UniRule"/>
</dbReference>
<keyword evidence="4 9" id="KW-0378">Hydrolase</keyword>
<protein>
    <recommendedName>
        <fullName evidence="9">Signal recognition particle receptor FtsY</fullName>
        <shortName evidence="9">SRP receptor</shortName>
        <ecNumber evidence="9">3.6.5.4</ecNumber>
    </recommendedName>
</protein>
<dbReference type="Pfam" id="PF02881">
    <property type="entry name" value="SRP54_N"/>
    <property type="match status" value="1"/>
</dbReference>
<dbReference type="Gene3D" id="3.40.50.300">
    <property type="entry name" value="P-loop containing nucleotide triphosphate hydrolases"/>
    <property type="match status" value="1"/>
</dbReference>
<evidence type="ECO:0000313" key="11">
    <source>
        <dbReference type="EMBL" id="AMN36232.1"/>
    </source>
</evidence>
<keyword evidence="5 9" id="KW-0342">GTP-binding</keyword>
<dbReference type="Gene3D" id="1.20.120.140">
    <property type="entry name" value="Signal recognition particle SRP54, nucleotide-binding domain"/>
    <property type="match status" value="1"/>
</dbReference>
<keyword evidence="11" id="KW-0131">Cell cycle</keyword>
<dbReference type="PANTHER" id="PTHR43134:SF1">
    <property type="entry name" value="SIGNAL RECOGNITION PARTICLE RECEPTOR SUBUNIT ALPHA"/>
    <property type="match status" value="1"/>
</dbReference>
<dbReference type="GO" id="GO:0005047">
    <property type="term" value="F:signal recognition particle binding"/>
    <property type="evidence" value="ECO:0007669"/>
    <property type="project" value="TreeGrafter"/>
</dbReference>
<accession>A0A127EJU9</accession>
<dbReference type="InterPro" id="IPR042101">
    <property type="entry name" value="SRP54_N_sf"/>
</dbReference>
<dbReference type="PROSITE" id="PS00300">
    <property type="entry name" value="SRP54"/>
    <property type="match status" value="1"/>
</dbReference>
<dbReference type="Pfam" id="PF00448">
    <property type="entry name" value="SRP54"/>
    <property type="match status" value="1"/>
</dbReference>
<dbReference type="InterPro" id="IPR004390">
    <property type="entry name" value="SR_rcpt_FtsY"/>
</dbReference>
<dbReference type="GO" id="GO:0051301">
    <property type="term" value="P:cell division"/>
    <property type="evidence" value="ECO:0007669"/>
    <property type="project" value="UniProtKB-KW"/>
</dbReference>
<proteinExistence type="inferred from homology"/>
<feature type="binding site" evidence="9">
    <location>
        <begin position="111"/>
        <end position="118"/>
    </location>
    <ligand>
        <name>GTP</name>
        <dbReference type="ChEBI" id="CHEBI:37565"/>
    </ligand>
</feature>
<dbReference type="FunFam" id="3.40.50.300:FF:000053">
    <property type="entry name" value="Signal recognition particle receptor FtsY"/>
    <property type="match status" value="1"/>
</dbReference>
<evidence type="ECO:0000313" key="12">
    <source>
        <dbReference type="Proteomes" id="UP000070260"/>
    </source>
</evidence>
<dbReference type="InterPro" id="IPR013822">
    <property type="entry name" value="Signal_recog_particl_SRP54_hlx"/>
</dbReference>
<organism evidence="11 12">
    <name type="scientific">Clostridium perfringens</name>
    <dbReference type="NCBI Taxonomy" id="1502"/>
    <lineage>
        <taxon>Bacteria</taxon>
        <taxon>Bacillati</taxon>
        <taxon>Bacillota</taxon>
        <taxon>Clostridia</taxon>
        <taxon>Eubacteriales</taxon>
        <taxon>Clostridiaceae</taxon>
        <taxon>Clostridium</taxon>
    </lineage>
</organism>
<evidence type="ECO:0000256" key="4">
    <source>
        <dbReference type="ARBA" id="ARBA00022801"/>
    </source>
</evidence>
<evidence type="ECO:0000256" key="7">
    <source>
        <dbReference type="ARBA" id="ARBA00023170"/>
    </source>
</evidence>
<comment type="catalytic activity">
    <reaction evidence="8 9">
        <text>GTP + H2O = GDP + phosphate + H(+)</text>
        <dbReference type="Rhea" id="RHEA:19669"/>
        <dbReference type="ChEBI" id="CHEBI:15377"/>
        <dbReference type="ChEBI" id="CHEBI:15378"/>
        <dbReference type="ChEBI" id="CHEBI:37565"/>
        <dbReference type="ChEBI" id="CHEBI:43474"/>
        <dbReference type="ChEBI" id="CHEBI:58189"/>
        <dbReference type="EC" id="3.6.5.4"/>
    </reaction>
</comment>
<dbReference type="AlphaFoldDB" id="A0A127EJU9"/>
<evidence type="ECO:0000256" key="5">
    <source>
        <dbReference type="ARBA" id="ARBA00023134"/>
    </source>
</evidence>
<keyword evidence="1 9" id="KW-1003">Cell membrane</keyword>
<dbReference type="CDD" id="cd17874">
    <property type="entry name" value="FtsY"/>
    <property type="match status" value="1"/>
</dbReference>
<evidence type="ECO:0000256" key="8">
    <source>
        <dbReference type="ARBA" id="ARBA00048027"/>
    </source>
</evidence>
<dbReference type="GO" id="GO:0005886">
    <property type="term" value="C:plasma membrane"/>
    <property type="evidence" value="ECO:0007669"/>
    <property type="project" value="UniProtKB-SubCell"/>
</dbReference>
<name>A0A127EJU9_CLOPF</name>
<comment type="similarity">
    <text evidence="9">Belongs to the GTP-binding SRP family. FtsY subfamily.</text>
</comment>
<evidence type="ECO:0000256" key="1">
    <source>
        <dbReference type="ARBA" id="ARBA00022475"/>
    </source>
</evidence>
<dbReference type="InterPro" id="IPR027417">
    <property type="entry name" value="P-loop_NTPase"/>
</dbReference>
<dbReference type="FunFam" id="1.20.120.140:FF:000008">
    <property type="entry name" value="Signal recognition particle receptor FtsY"/>
    <property type="match status" value="1"/>
</dbReference>
<dbReference type="EC" id="3.6.5.4" evidence="9"/>
<keyword evidence="6 9" id="KW-0472">Membrane</keyword>
<dbReference type="InterPro" id="IPR000897">
    <property type="entry name" value="SRP54_GTPase_dom"/>
</dbReference>
<comment type="function">
    <text evidence="9">Involved in targeting and insertion of nascent membrane proteins into the cytoplasmic membrane. Acts as a receptor for the complex formed by the signal recognition particle (SRP) and the ribosome-nascent chain (RNC).</text>
</comment>
<feature type="domain" description="SRP54-type proteins GTP-binding" evidence="10">
    <location>
        <begin position="278"/>
        <end position="291"/>
    </location>
</feature>
<dbReference type="Proteomes" id="UP000070260">
    <property type="component" value="Chromosome"/>
</dbReference>
<keyword evidence="2 9" id="KW-0963">Cytoplasm</keyword>
<dbReference type="GO" id="GO:0003924">
    <property type="term" value="F:GTPase activity"/>
    <property type="evidence" value="ECO:0007669"/>
    <property type="project" value="UniProtKB-UniRule"/>
</dbReference>
<evidence type="ECO:0000259" key="10">
    <source>
        <dbReference type="PROSITE" id="PS00300"/>
    </source>
</evidence>
<dbReference type="GO" id="GO:0006614">
    <property type="term" value="P:SRP-dependent cotranslational protein targeting to membrane"/>
    <property type="evidence" value="ECO:0007669"/>
    <property type="project" value="InterPro"/>
</dbReference>
<dbReference type="EMBL" id="CP010994">
    <property type="protein sequence ID" value="AMN36232.1"/>
    <property type="molecule type" value="Genomic_DNA"/>
</dbReference>
<evidence type="ECO:0000256" key="3">
    <source>
        <dbReference type="ARBA" id="ARBA00022741"/>
    </source>
</evidence>
<comment type="subcellular location">
    <subcellularLocation>
        <location evidence="9">Cell membrane</location>
        <topology evidence="9">Peripheral membrane protein</topology>
        <orientation evidence="9">Cytoplasmic side</orientation>
    </subcellularLocation>
    <subcellularLocation>
        <location evidence="9">Cytoplasm</location>
    </subcellularLocation>
</comment>
<dbReference type="SMART" id="SM00963">
    <property type="entry name" value="SRP54_N"/>
    <property type="match status" value="1"/>
</dbReference>
<evidence type="ECO:0000256" key="9">
    <source>
        <dbReference type="HAMAP-Rule" id="MF_00920"/>
    </source>
</evidence>
<dbReference type="InterPro" id="IPR036225">
    <property type="entry name" value="SRP/SRP_N"/>
</dbReference>
<dbReference type="InterPro" id="IPR003593">
    <property type="entry name" value="AAA+_ATPase"/>
</dbReference>
<dbReference type="SMART" id="SM00962">
    <property type="entry name" value="SRP54"/>
    <property type="match status" value="1"/>
</dbReference>
<evidence type="ECO:0000256" key="6">
    <source>
        <dbReference type="ARBA" id="ARBA00023136"/>
    </source>
</evidence>